<evidence type="ECO:0000313" key="2">
    <source>
        <dbReference type="EMBL" id="MBB6165297.1"/>
    </source>
</evidence>
<evidence type="ECO:0000259" key="1">
    <source>
        <dbReference type="SMART" id="SM00867"/>
    </source>
</evidence>
<reference evidence="2 3" key="1">
    <citation type="submission" date="2020-08" db="EMBL/GenBank/DDBJ databases">
        <title>Genomic Encyclopedia of Type Strains, Phase IV (KMG-IV): sequencing the most valuable type-strain genomes for metagenomic binning, comparative biology and taxonomic classification.</title>
        <authorList>
            <person name="Goeker M."/>
        </authorList>
    </citation>
    <scope>NUCLEOTIDE SEQUENCE [LARGE SCALE GENOMIC DNA]</scope>
    <source>
        <strain evidence="2 3">DSM 100734</strain>
    </source>
</reference>
<keyword evidence="3" id="KW-1185">Reference proteome</keyword>
<dbReference type="SUPFAM" id="SSF101874">
    <property type="entry name" value="YceI-like"/>
    <property type="match status" value="1"/>
</dbReference>
<dbReference type="InterPro" id="IPR036761">
    <property type="entry name" value="TTHA0802/YceI-like_sf"/>
</dbReference>
<organism evidence="2 3">
    <name type="scientific">Rhizobium wenxiniae</name>
    <dbReference type="NCBI Taxonomy" id="1737357"/>
    <lineage>
        <taxon>Bacteria</taxon>
        <taxon>Pseudomonadati</taxon>
        <taxon>Pseudomonadota</taxon>
        <taxon>Alphaproteobacteria</taxon>
        <taxon>Hyphomicrobiales</taxon>
        <taxon>Rhizobiaceae</taxon>
        <taxon>Rhizobium/Agrobacterium group</taxon>
        <taxon>Rhizobium</taxon>
    </lineage>
</organism>
<evidence type="ECO:0000313" key="3">
    <source>
        <dbReference type="Proteomes" id="UP000547879"/>
    </source>
</evidence>
<accession>A0A7X0D2B2</accession>
<dbReference type="Gene3D" id="2.40.128.110">
    <property type="entry name" value="Lipid/polyisoprenoid-binding, YceI-like"/>
    <property type="match status" value="1"/>
</dbReference>
<dbReference type="Proteomes" id="UP000547879">
    <property type="component" value="Unassembled WGS sequence"/>
</dbReference>
<dbReference type="SMART" id="SM00867">
    <property type="entry name" value="YceI"/>
    <property type="match status" value="1"/>
</dbReference>
<name>A0A7X0D2B2_9HYPH</name>
<protein>
    <submittedName>
        <fullName evidence="2">Polyisoprenoid-binding protein YceI</fullName>
    </submittedName>
</protein>
<dbReference type="Pfam" id="PF04264">
    <property type="entry name" value="YceI"/>
    <property type="match status" value="1"/>
</dbReference>
<dbReference type="EMBL" id="JACHEG010000008">
    <property type="protein sequence ID" value="MBB6165297.1"/>
    <property type="molecule type" value="Genomic_DNA"/>
</dbReference>
<dbReference type="AlphaFoldDB" id="A0A7X0D2B2"/>
<gene>
    <name evidence="2" type="ORF">HNQ72_005143</name>
</gene>
<proteinExistence type="predicted"/>
<dbReference type="PANTHER" id="PTHR34406:SF1">
    <property type="entry name" value="PROTEIN YCEI"/>
    <property type="match status" value="1"/>
</dbReference>
<sequence length="165" mass="18089">MWKVTHLGLSNYTARFTQMTAELAWDAEHPEQSRITATIDPTSVRTDFPFPEKEDFDKKIGTSEPFLAGKPISFTSTSVKITGANQGIVAGDLTLRGETHPATIEVTFNGSMAEQPMEKSPKIGFSGILKFKRSEWGLAPKIKSAGEEVTVIIETEFQPASAARQ</sequence>
<dbReference type="InterPro" id="IPR007372">
    <property type="entry name" value="Lipid/polyisoprenoid-bd_YceI"/>
</dbReference>
<dbReference type="PANTHER" id="PTHR34406">
    <property type="entry name" value="PROTEIN YCEI"/>
    <property type="match status" value="1"/>
</dbReference>
<comment type="caution">
    <text evidence="2">The sequence shown here is derived from an EMBL/GenBank/DDBJ whole genome shotgun (WGS) entry which is preliminary data.</text>
</comment>
<feature type="domain" description="Lipid/polyisoprenoid-binding YceI-like" evidence="1">
    <location>
        <begin position="1"/>
        <end position="158"/>
    </location>
</feature>